<keyword evidence="3" id="KW-1185">Reference proteome</keyword>
<proteinExistence type="predicted"/>
<feature type="region of interest" description="Disordered" evidence="1">
    <location>
        <begin position="300"/>
        <end position="604"/>
    </location>
</feature>
<protein>
    <submittedName>
        <fullName evidence="2">Uncharacterized protein</fullName>
    </submittedName>
</protein>
<feature type="compositionally biased region" description="Basic and acidic residues" evidence="1">
    <location>
        <begin position="167"/>
        <end position="188"/>
    </location>
</feature>
<dbReference type="HOGENOM" id="CLU_423522_0_0_1"/>
<feature type="compositionally biased region" description="Polar residues" evidence="1">
    <location>
        <begin position="436"/>
        <end position="445"/>
    </location>
</feature>
<dbReference type="AlphaFoldDB" id="V4BAD1"/>
<dbReference type="OMA" id="ITHPPHM"/>
<dbReference type="CTD" id="20241552"/>
<feature type="region of interest" description="Disordered" evidence="1">
    <location>
        <begin position="1"/>
        <end position="51"/>
    </location>
</feature>
<reference evidence="2 3" key="1">
    <citation type="journal article" date="2013" name="Nature">
        <title>Insights into bilaterian evolution from three spiralian genomes.</title>
        <authorList>
            <person name="Simakov O."/>
            <person name="Marletaz F."/>
            <person name="Cho S.J."/>
            <person name="Edsinger-Gonzales E."/>
            <person name="Havlak P."/>
            <person name="Hellsten U."/>
            <person name="Kuo D.H."/>
            <person name="Larsson T."/>
            <person name="Lv J."/>
            <person name="Arendt D."/>
            <person name="Savage R."/>
            <person name="Osoegawa K."/>
            <person name="de Jong P."/>
            <person name="Grimwood J."/>
            <person name="Chapman J.A."/>
            <person name="Shapiro H."/>
            <person name="Aerts A."/>
            <person name="Otillar R.P."/>
            <person name="Terry A.Y."/>
            <person name="Boore J.L."/>
            <person name="Grigoriev I.V."/>
            <person name="Lindberg D.R."/>
            <person name="Seaver E.C."/>
            <person name="Weisblat D.A."/>
            <person name="Putnam N.H."/>
            <person name="Rokhsar D.S."/>
        </authorList>
    </citation>
    <scope>NUCLEOTIDE SEQUENCE [LARGE SCALE GENOMIC DNA]</scope>
</reference>
<sequence>MEAKPAEEEHPKLVIPKSGSFSPKVTRPKLPVFATNKRSTSPRHKTDPGHGQIQAIMQDILNLNKVDFVKTYSRPVTLRSQIAQKSQSTDTTPSSTPRTGSPVTVGEEQPRINRNRSRSLKLLTNKLRKYGPDDKALMENPAAVSEEVKAHMMEVEKNSLPGDDVDEMTRSTDSESKSCDSPAPEREPVGAARKISQGTAGSVDDDSYDIIEESDEHTQSGNDTDNQPTNQTGHETPKIIAEDEGIVSDEHPSPVVSSFTYHPIGRNSPFLKLAASAPCSKRRTGITTLKTLNRVQTLYGSGKYDEGKGHEGLRQPRRDSPNAQKVSPVRFITHQPVRKTSSQEEGSMDSNGFAALKSSSGDSDDEGKHSQTSLADSHLSPCDGDEVESIPFEGSTAEGGDPDKQDRKNGKSVKPKSKSDPGRNKIVHMGDFPIVTESSVSQSAPLLSKEDRMDSLDEDYHGSEEELKSEYLIIGEESANERTSDEDEKSGTRRKRRSRDTLSPPNQGRSSVFSSAPPSPKCQSPTNVPEPSDNLLSVPTPRKPILRSASSASVLQRERLKFGSSSKDKSDVFRKHSITTEDGNKGNMLVPDFTPLGDSGGATSMPSVWRDRILSSVSPERDPGFVKAFFPATHCDDHAYLRLLKCI</sequence>
<evidence type="ECO:0000256" key="1">
    <source>
        <dbReference type="SAM" id="MobiDB-lite"/>
    </source>
</evidence>
<feature type="compositionally biased region" description="Acidic residues" evidence="1">
    <location>
        <begin position="203"/>
        <end position="215"/>
    </location>
</feature>
<dbReference type="EMBL" id="KB199753">
    <property type="protein sequence ID" value="ESP04421.1"/>
    <property type="molecule type" value="Genomic_DNA"/>
</dbReference>
<gene>
    <name evidence="2" type="ORF">LOTGIDRAFT_170814</name>
</gene>
<feature type="region of interest" description="Disordered" evidence="1">
    <location>
        <begin position="156"/>
        <end position="235"/>
    </location>
</feature>
<dbReference type="OrthoDB" id="4066896at2759"/>
<evidence type="ECO:0000313" key="3">
    <source>
        <dbReference type="Proteomes" id="UP000030746"/>
    </source>
</evidence>
<dbReference type="Proteomes" id="UP000030746">
    <property type="component" value="Unassembled WGS sequence"/>
</dbReference>
<dbReference type="RefSeq" id="XP_009044907.1">
    <property type="nucleotide sequence ID" value="XM_009046659.1"/>
</dbReference>
<organism evidence="2 3">
    <name type="scientific">Lottia gigantea</name>
    <name type="common">Giant owl limpet</name>
    <dbReference type="NCBI Taxonomy" id="225164"/>
    <lineage>
        <taxon>Eukaryota</taxon>
        <taxon>Metazoa</taxon>
        <taxon>Spiralia</taxon>
        <taxon>Lophotrochozoa</taxon>
        <taxon>Mollusca</taxon>
        <taxon>Gastropoda</taxon>
        <taxon>Patellogastropoda</taxon>
        <taxon>Lottioidea</taxon>
        <taxon>Lottiidae</taxon>
        <taxon>Lottia</taxon>
    </lineage>
</organism>
<evidence type="ECO:0000313" key="2">
    <source>
        <dbReference type="EMBL" id="ESP04421.1"/>
    </source>
</evidence>
<feature type="compositionally biased region" description="Basic and acidic residues" evidence="1">
    <location>
        <begin position="556"/>
        <end position="584"/>
    </location>
</feature>
<dbReference type="KEGG" id="lgi:LOTGIDRAFT_170814"/>
<dbReference type="GeneID" id="20241552"/>
<name>V4BAD1_LOTGI</name>
<feature type="compositionally biased region" description="Polar residues" evidence="1">
    <location>
        <begin position="338"/>
        <end position="350"/>
    </location>
</feature>
<feature type="compositionally biased region" description="Basic and acidic residues" evidence="1">
    <location>
        <begin position="303"/>
        <end position="320"/>
    </location>
</feature>
<feature type="compositionally biased region" description="Polar residues" evidence="1">
    <location>
        <begin position="219"/>
        <end position="234"/>
    </location>
</feature>
<feature type="compositionally biased region" description="Low complexity" evidence="1">
    <location>
        <begin position="86"/>
        <end position="104"/>
    </location>
</feature>
<feature type="compositionally biased region" description="Basic and acidic residues" evidence="1">
    <location>
        <begin position="1"/>
        <end position="12"/>
    </location>
</feature>
<feature type="compositionally biased region" description="Polar residues" evidence="1">
    <location>
        <begin position="501"/>
        <end position="537"/>
    </location>
</feature>
<feature type="region of interest" description="Disordered" evidence="1">
    <location>
        <begin position="80"/>
        <end position="116"/>
    </location>
</feature>
<accession>V4BAD1</accession>
<feature type="compositionally biased region" description="Basic and acidic residues" evidence="1">
    <location>
        <begin position="448"/>
        <end position="469"/>
    </location>
</feature>